<dbReference type="PROSITE" id="PS50048">
    <property type="entry name" value="ZN2_CY6_FUNGAL_2"/>
    <property type="match status" value="1"/>
</dbReference>
<dbReference type="STRING" id="4955.A0A1G4M665"/>
<evidence type="ECO:0000313" key="5">
    <source>
        <dbReference type="Proteomes" id="UP000190831"/>
    </source>
</evidence>
<dbReference type="Proteomes" id="UP000190831">
    <property type="component" value="Chromosome A"/>
</dbReference>
<gene>
    <name evidence="4" type="ORF">LAFE_0A00408G</name>
</gene>
<evidence type="ECO:0000259" key="3">
    <source>
        <dbReference type="PROSITE" id="PS50048"/>
    </source>
</evidence>
<comment type="subcellular location">
    <subcellularLocation>
        <location evidence="1">Nucleus</location>
    </subcellularLocation>
</comment>
<dbReference type="CDD" id="cd00067">
    <property type="entry name" value="GAL4"/>
    <property type="match status" value="1"/>
</dbReference>
<dbReference type="GO" id="GO:0005634">
    <property type="term" value="C:nucleus"/>
    <property type="evidence" value="ECO:0007669"/>
    <property type="project" value="UniProtKB-SubCell"/>
</dbReference>
<dbReference type="InterPro" id="IPR036864">
    <property type="entry name" value="Zn2-C6_fun-type_DNA-bd_sf"/>
</dbReference>
<dbReference type="PANTHER" id="PTHR37534:SF43">
    <property type="entry name" value="FINGER DOMAIN PROTEIN, PUTATIVE (AFU_ORTHOLOGUE AFUA_1G01850)-RELATED"/>
    <property type="match status" value="1"/>
</dbReference>
<keyword evidence="5" id="KW-1185">Reference proteome</keyword>
<dbReference type="GO" id="GO:0000976">
    <property type="term" value="F:transcription cis-regulatory region binding"/>
    <property type="evidence" value="ECO:0007669"/>
    <property type="project" value="TreeGrafter"/>
</dbReference>
<protein>
    <submittedName>
        <fullName evidence="4">LAFE_0A00408g1_1</fullName>
    </submittedName>
</protein>
<dbReference type="InterPro" id="IPR001138">
    <property type="entry name" value="Zn2Cys6_DnaBD"/>
</dbReference>
<dbReference type="PANTHER" id="PTHR37534">
    <property type="entry name" value="TRANSCRIPTIONAL ACTIVATOR PROTEIN UGA3"/>
    <property type="match status" value="1"/>
</dbReference>
<dbReference type="GO" id="GO:0008270">
    <property type="term" value="F:zinc ion binding"/>
    <property type="evidence" value="ECO:0007669"/>
    <property type="project" value="InterPro"/>
</dbReference>
<dbReference type="Pfam" id="PF11951">
    <property type="entry name" value="Fungal_trans_2"/>
    <property type="match status" value="1"/>
</dbReference>
<dbReference type="OMA" id="TQMAMEY"/>
<evidence type="ECO:0000313" key="4">
    <source>
        <dbReference type="EMBL" id="SCV99312.1"/>
    </source>
</evidence>
<dbReference type="Pfam" id="PF00172">
    <property type="entry name" value="Zn_clus"/>
    <property type="match status" value="1"/>
</dbReference>
<organism evidence="4 5">
    <name type="scientific">Lachancea fermentati</name>
    <name type="common">Zygosaccharomyces fermentati</name>
    <dbReference type="NCBI Taxonomy" id="4955"/>
    <lineage>
        <taxon>Eukaryota</taxon>
        <taxon>Fungi</taxon>
        <taxon>Dikarya</taxon>
        <taxon>Ascomycota</taxon>
        <taxon>Saccharomycotina</taxon>
        <taxon>Saccharomycetes</taxon>
        <taxon>Saccharomycetales</taxon>
        <taxon>Saccharomycetaceae</taxon>
        <taxon>Lachancea</taxon>
    </lineage>
</organism>
<dbReference type="SMART" id="SM00066">
    <property type="entry name" value="GAL4"/>
    <property type="match status" value="1"/>
</dbReference>
<dbReference type="Gene3D" id="4.10.240.10">
    <property type="entry name" value="Zn(2)-C6 fungal-type DNA-binding domain"/>
    <property type="match status" value="1"/>
</dbReference>
<evidence type="ECO:0000256" key="2">
    <source>
        <dbReference type="ARBA" id="ARBA00023242"/>
    </source>
</evidence>
<name>A0A1G4M665_LACFM</name>
<sequence>MTVKGKRSRGGCKNCKKSKVKCDEKRPRCGNCVKKGLAECDYTIILQWGGRPYKNKNRVVKKPPNTIVVDGVLTVKNMTKLEAPNERKNSSVSQSHIPLSVSFKSLEEPFPESEIEGFVNHEMLTHVDDTLSVNDINVELFGDHNPIDLKSLQLSMPLPDILANSAYFSEVFNFYVTETSHLFVPAPHHVYDKNPFHTILPQMALQSSTLMNLILAFGANHRNKMITFQDAENVVGLDETVSTVSSDGHFANELLTQTFSELLKKLMDTEERHSDFTLATILMLAGFDIFFSDTRHKWRAHIYGARKIIMKRFKNSSNGLLRVSYSNDDSDPEYFLCRWFSYVNIIASLSSTNPALSTEKLNSLQYDFSAVYNTNLIHDLRVRLKDIEYFTGMEIRLLSLLADVSSIINARDALDTDHIPHNLIVKALELDHEITSYLDQSERERDQIYDYYFKNKTDRTTRIHYQAYAILRATNLIFGLTGVLQLKRRVLGVPQNSKIVMDLILKITNLIQHRIPFDSSAESCIIFCLFCCGCEIMDDSLLPCRDVYMDHIVTLNRRGMTSALQAKNIMEECWAKRKLWWDVLREKNLDITFAI</sequence>
<dbReference type="GO" id="GO:0045944">
    <property type="term" value="P:positive regulation of transcription by RNA polymerase II"/>
    <property type="evidence" value="ECO:0007669"/>
    <property type="project" value="TreeGrafter"/>
</dbReference>
<evidence type="ECO:0000256" key="1">
    <source>
        <dbReference type="ARBA" id="ARBA00004123"/>
    </source>
</evidence>
<dbReference type="SUPFAM" id="SSF57701">
    <property type="entry name" value="Zn2/Cys6 DNA-binding domain"/>
    <property type="match status" value="1"/>
</dbReference>
<keyword evidence="2" id="KW-0539">Nucleus</keyword>
<dbReference type="InterPro" id="IPR021858">
    <property type="entry name" value="Fun_TF"/>
</dbReference>
<dbReference type="GO" id="GO:0000981">
    <property type="term" value="F:DNA-binding transcription factor activity, RNA polymerase II-specific"/>
    <property type="evidence" value="ECO:0007669"/>
    <property type="project" value="InterPro"/>
</dbReference>
<dbReference type="AlphaFoldDB" id="A0A1G4M665"/>
<dbReference type="EMBL" id="LT598487">
    <property type="protein sequence ID" value="SCV99312.1"/>
    <property type="molecule type" value="Genomic_DNA"/>
</dbReference>
<reference evidence="4 5" key="1">
    <citation type="submission" date="2016-03" db="EMBL/GenBank/DDBJ databases">
        <authorList>
            <person name="Devillers H."/>
        </authorList>
    </citation>
    <scope>NUCLEOTIDE SEQUENCE [LARGE SCALE GENOMIC DNA]</scope>
    <source>
        <strain evidence="4">CBS 6772</strain>
    </source>
</reference>
<dbReference type="PROSITE" id="PS00463">
    <property type="entry name" value="ZN2_CY6_FUNGAL_1"/>
    <property type="match status" value="1"/>
</dbReference>
<dbReference type="OrthoDB" id="5229455at2759"/>
<accession>A0A1G4M665</accession>
<proteinExistence type="predicted"/>
<feature type="domain" description="Zn(2)-C6 fungal-type" evidence="3">
    <location>
        <begin position="11"/>
        <end position="42"/>
    </location>
</feature>